<dbReference type="Gene3D" id="3.30.43.10">
    <property type="entry name" value="Uridine Diphospho-n-acetylenolpyruvylglucosamine Reductase, domain 2"/>
    <property type="match status" value="1"/>
</dbReference>
<evidence type="ECO:0000256" key="5">
    <source>
        <dbReference type="ARBA" id="ARBA00022827"/>
    </source>
</evidence>
<evidence type="ECO:0000259" key="8">
    <source>
        <dbReference type="PROSITE" id="PS51387"/>
    </source>
</evidence>
<comment type="cofactor">
    <cofactor evidence="1">
        <name>FAD</name>
        <dbReference type="ChEBI" id="CHEBI:57692"/>
    </cofactor>
</comment>
<feature type="signal peptide" evidence="7">
    <location>
        <begin position="1"/>
        <end position="31"/>
    </location>
</feature>
<dbReference type="Gene3D" id="3.30.465.10">
    <property type="match status" value="1"/>
</dbReference>
<dbReference type="InterPro" id="IPR012951">
    <property type="entry name" value="BBE"/>
</dbReference>
<gene>
    <name evidence="9" type="ORF">A4U43_UnF6400</name>
</gene>
<comment type="similarity">
    <text evidence="2">Belongs to the oxygen-dependent FAD-linked oxidoreductase family.</text>
</comment>
<keyword evidence="3" id="KW-0285">Flavoprotein</keyword>
<evidence type="ECO:0000256" key="7">
    <source>
        <dbReference type="SAM" id="SignalP"/>
    </source>
</evidence>
<dbReference type="GO" id="GO:0071949">
    <property type="term" value="F:FAD binding"/>
    <property type="evidence" value="ECO:0007669"/>
    <property type="project" value="InterPro"/>
</dbReference>
<dbReference type="InterPro" id="IPR006094">
    <property type="entry name" value="Oxid_FAD_bind_N"/>
</dbReference>
<evidence type="ECO:0000256" key="3">
    <source>
        <dbReference type="ARBA" id="ARBA00022630"/>
    </source>
</evidence>
<evidence type="ECO:0000256" key="1">
    <source>
        <dbReference type="ARBA" id="ARBA00001974"/>
    </source>
</evidence>
<evidence type="ECO:0000313" key="9">
    <source>
        <dbReference type="EMBL" id="ONK55207.1"/>
    </source>
</evidence>
<reference evidence="10" key="1">
    <citation type="journal article" date="2017" name="Nat. Commun.">
        <title>The asparagus genome sheds light on the origin and evolution of a young Y chromosome.</title>
        <authorList>
            <person name="Harkess A."/>
            <person name="Zhou J."/>
            <person name="Xu C."/>
            <person name="Bowers J.E."/>
            <person name="Van der Hulst R."/>
            <person name="Ayyampalayam S."/>
            <person name="Mercati F."/>
            <person name="Riccardi P."/>
            <person name="McKain M.R."/>
            <person name="Kakrana A."/>
            <person name="Tang H."/>
            <person name="Ray J."/>
            <person name="Groenendijk J."/>
            <person name="Arikit S."/>
            <person name="Mathioni S.M."/>
            <person name="Nakano M."/>
            <person name="Shan H."/>
            <person name="Telgmann-Rauber A."/>
            <person name="Kanno A."/>
            <person name="Yue Z."/>
            <person name="Chen H."/>
            <person name="Li W."/>
            <person name="Chen Y."/>
            <person name="Xu X."/>
            <person name="Zhang Y."/>
            <person name="Luo S."/>
            <person name="Chen H."/>
            <person name="Gao J."/>
            <person name="Mao Z."/>
            <person name="Pires J.C."/>
            <person name="Luo M."/>
            <person name="Kudrna D."/>
            <person name="Wing R.A."/>
            <person name="Meyers B.C."/>
            <person name="Yi K."/>
            <person name="Kong H."/>
            <person name="Lavrijsen P."/>
            <person name="Sunseri F."/>
            <person name="Falavigna A."/>
            <person name="Ye Y."/>
            <person name="Leebens-Mack J.H."/>
            <person name="Chen G."/>
        </authorList>
    </citation>
    <scope>NUCLEOTIDE SEQUENCE [LARGE SCALE GENOMIC DNA]</scope>
    <source>
        <strain evidence="10">cv. DH0086</strain>
    </source>
</reference>
<dbReference type="Proteomes" id="UP000243459">
    <property type="component" value="Unassembled WGS sequence"/>
</dbReference>
<dbReference type="PANTHER" id="PTHR32448">
    <property type="entry name" value="OS08G0158400 PROTEIN"/>
    <property type="match status" value="1"/>
</dbReference>
<dbReference type="Pfam" id="PF08031">
    <property type="entry name" value="BBE"/>
    <property type="match status" value="1"/>
</dbReference>
<keyword evidence="10" id="KW-1185">Reference proteome</keyword>
<keyword evidence="5" id="KW-0274">FAD</keyword>
<dbReference type="AlphaFoldDB" id="A0A1R3L6G9"/>
<keyword evidence="4 7" id="KW-0732">Signal</keyword>
<evidence type="ECO:0000256" key="2">
    <source>
        <dbReference type="ARBA" id="ARBA00005466"/>
    </source>
</evidence>
<sequence length="544" mass="61107">MALTPKPPLSITTLANLTILSLLFFSGPSHSTQPLDKTQEQRFVDCFGDLIHDPLLNFTILHALGTPSYEEYFKAPIKNLRFINSTSNKPSFIMTPTSLQQISNAFVCARNASFHIRARSGGHDYEGLSYISQSSNPYILIDLNSSSIVIDIEKGNAMVQSGATIGELYYEIAQKSNTTAFPAGICPTIGVGGHFIGGGIGALMRKYGVSADNIEDVRVVRPDGALVGRINMGEDHFWAIRGGGSNFGIITAFQIRLVSVPPIVTTFAITKTLEQGAARLVERWQHVAPKLDDDAFIRIIALAADDKESNEKRTINATFQCLFLGGASKLVAIMDEKFPELGVKPEDCEEMSWIQSVLDFAGYGKNASLEILKSRKPQFEGSYKGKSDFVKEPISEKGWNEIWRFMMEGKDEPVVMIMDPWGGKLDEIDEGDIAFPHRKGNLYNIQYFMRWPEKDEQVAKRHLDWMRKFYELMTPYVSKSPRAAYLNYKDLDLGWNKETSTNYSDASVWGEKYFLNNYKKLAYVKGKVDPYSIMWDEQSIHPLL</sequence>
<dbReference type="Gramene" id="ONK55207">
    <property type="protein sequence ID" value="ONK55207"/>
    <property type="gene ID" value="A4U43_UnF6400"/>
</dbReference>
<dbReference type="InterPro" id="IPR016166">
    <property type="entry name" value="FAD-bd_PCMH"/>
</dbReference>
<dbReference type="Pfam" id="PF01565">
    <property type="entry name" value="FAD_binding_4"/>
    <property type="match status" value="1"/>
</dbReference>
<accession>A0A1R3L6G9</accession>
<evidence type="ECO:0000313" key="10">
    <source>
        <dbReference type="Proteomes" id="UP000243459"/>
    </source>
</evidence>
<evidence type="ECO:0000256" key="6">
    <source>
        <dbReference type="ARBA" id="ARBA00023180"/>
    </source>
</evidence>
<dbReference type="SUPFAM" id="SSF56176">
    <property type="entry name" value="FAD-binding/transporter-associated domain-like"/>
    <property type="match status" value="1"/>
</dbReference>
<dbReference type="Gene3D" id="3.40.462.20">
    <property type="match status" value="1"/>
</dbReference>
<dbReference type="InterPro" id="IPR016167">
    <property type="entry name" value="FAD-bd_PCMH_sub1"/>
</dbReference>
<feature type="domain" description="FAD-binding PCMH-type" evidence="8">
    <location>
        <begin position="85"/>
        <end position="260"/>
    </location>
</feature>
<dbReference type="InterPro" id="IPR016169">
    <property type="entry name" value="FAD-bd_PCMH_sub2"/>
</dbReference>
<dbReference type="InterPro" id="IPR036318">
    <property type="entry name" value="FAD-bd_PCMH-like_sf"/>
</dbReference>
<feature type="chain" id="PRO_5013204128" description="FAD-binding PCMH-type domain-containing protein" evidence="7">
    <location>
        <begin position="32"/>
        <end position="544"/>
    </location>
</feature>
<evidence type="ECO:0000256" key="4">
    <source>
        <dbReference type="ARBA" id="ARBA00022729"/>
    </source>
</evidence>
<proteinExistence type="inferred from homology"/>
<dbReference type="GO" id="GO:0016491">
    <property type="term" value="F:oxidoreductase activity"/>
    <property type="evidence" value="ECO:0007669"/>
    <property type="project" value="InterPro"/>
</dbReference>
<organism evidence="9 10">
    <name type="scientific">Asparagus officinalis</name>
    <name type="common">Garden asparagus</name>
    <dbReference type="NCBI Taxonomy" id="4686"/>
    <lineage>
        <taxon>Eukaryota</taxon>
        <taxon>Viridiplantae</taxon>
        <taxon>Streptophyta</taxon>
        <taxon>Embryophyta</taxon>
        <taxon>Tracheophyta</taxon>
        <taxon>Spermatophyta</taxon>
        <taxon>Magnoliopsida</taxon>
        <taxon>Liliopsida</taxon>
        <taxon>Asparagales</taxon>
        <taxon>Asparagaceae</taxon>
        <taxon>Asparagoideae</taxon>
        <taxon>Asparagus</taxon>
    </lineage>
</organism>
<protein>
    <recommendedName>
        <fullName evidence="8">FAD-binding PCMH-type domain-containing protein</fullName>
    </recommendedName>
</protein>
<dbReference type="EMBL" id="KV863668">
    <property type="protein sequence ID" value="ONK55207.1"/>
    <property type="molecule type" value="Genomic_DNA"/>
</dbReference>
<name>A0A1R3L6G9_ASPOF</name>
<dbReference type="OrthoDB" id="407275at2759"/>
<dbReference type="OMA" id="ANDCKEM"/>
<keyword evidence="6" id="KW-0325">Glycoprotein</keyword>
<dbReference type="PROSITE" id="PS51387">
    <property type="entry name" value="FAD_PCMH"/>
    <property type="match status" value="1"/>
</dbReference>